<dbReference type="InterPro" id="IPR018490">
    <property type="entry name" value="cNMP-bd_dom_sf"/>
</dbReference>
<evidence type="ECO:0000313" key="2">
    <source>
        <dbReference type="EMBL" id="WPU65610.1"/>
    </source>
</evidence>
<dbReference type="CDD" id="cd00038">
    <property type="entry name" value="CAP_ED"/>
    <property type="match status" value="1"/>
</dbReference>
<gene>
    <name evidence="2" type="ORF">SOO65_02500</name>
</gene>
<proteinExistence type="predicted"/>
<feature type="domain" description="Cyclic nucleotide-binding" evidence="1">
    <location>
        <begin position="1"/>
        <end position="70"/>
    </location>
</feature>
<dbReference type="Gene3D" id="2.60.120.10">
    <property type="entry name" value="Jelly Rolls"/>
    <property type="match status" value="1"/>
</dbReference>
<dbReference type="SUPFAM" id="SSF51206">
    <property type="entry name" value="cAMP-binding domain-like"/>
    <property type="match status" value="1"/>
</dbReference>
<accession>A0AAX4HRF6</accession>
<dbReference type="Pfam" id="PF00027">
    <property type="entry name" value="cNMP_binding"/>
    <property type="match status" value="1"/>
</dbReference>
<dbReference type="PROSITE" id="PS50042">
    <property type="entry name" value="CNMP_BINDING_3"/>
    <property type="match status" value="1"/>
</dbReference>
<evidence type="ECO:0000313" key="3">
    <source>
        <dbReference type="Proteomes" id="UP001324634"/>
    </source>
</evidence>
<organism evidence="2 3">
    <name type="scientific">Peredibacter starrii</name>
    <dbReference type="NCBI Taxonomy" id="28202"/>
    <lineage>
        <taxon>Bacteria</taxon>
        <taxon>Pseudomonadati</taxon>
        <taxon>Bdellovibrionota</taxon>
        <taxon>Bacteriovoracia</taxon>
        <taxon>Bacteriovoracales</taxon>
        <taxon>Bacteriovoracaceae</taxon>
        <taxon>Peredibacter</taxon>
    </lineage>
</organism>
<dbReference type="KEGG" id="psti:SOO65_02500"/>
<protein>
    <submittedName>
        <fullName evidence="2">Cyclic nucleotide-binding domain-containing protein</fullName>
    </submittedName>
</protein>
<dbReference type="InterPro" id="IPR014710">
    <property type="entry name" value="RmlC-like_jellyroll"/>
</dbReference>
<dbReference type="Proteomes" id="UP001324634">
    <property type="component" value="Chromosome"/>
</dbReference>
<name>A0AAX4HRF6_9BACT</name>
<dbReference type="AlphaFoldDB" id="A0AAX4HRF6"/>
<dbReference type="RefSeq" id="WP_321396426.1">
    <property type="nucleotide sequence ID" value="NZ_CP139487.1"/>
</dbReference>
<sequence>MENNSVLGPHSVVFKEGTPASKLYLVKNGEVLCLKASKDRLIPVFMAKEGDIIGESAIIQDLNHTYSAVVPQYAHLIEIPADNLQIVMEKGPDWLTELATTMILRFQNTSNLIAENRVIHPSIIDEDQFTSAIEVEFKKLLS</sequence>
<reference evidence="2 3" key="1">
    <citation type="submission" date="2023-11" db="EMBL/GenBank/DDBJ databases">
        <title>Peredibacter starrii A3.12.</title>
        <authorList>
            <person name="Mitchell R.J."/>
        </authorList>
    </citation>
    <scope>NUCLEOTIDE SEQUENCE [LARGE SCALE GENOMIC DNA]</scope>
    <source>
        <strain evidence="2 3">A3.12</strain>
    </source>
</reference>
<dbReference type="InterPro" id="IPR000595">
    <property type="entry name" value="cNMP-bd_dom"/>
</dbReference>
<dbReference type="EMBL" id="CP139487">
    <property type="protein sequence ID" value="WPU65610.1"/>
    <property type="molecule type" value="Genomic_DNA"/>
</dbReference>
<evidence type="ECO:0000259" key="1">
    <source>
        <dbReference type="PROSITE" id="PS50042"/>
    </source>
</evidence>
<keyword evidence="3" id="KW-1185">Reference proteome</keyword>